<dbReference type="RefSeq" id="WP_245334493.1">
    <property type="nucleotide sequence ID" value="NZ_JAGGLC010000002.1"/>
</dbReference>
<gene>
    <name evidence="7" type="ORF">J2753_001301</name>
</gene>
<evidence type="ECO:0000313" key="8">
    <source>
        <dbReference type="Proteomes" id="UP000823736"/>
    </source>
</evidence>
<evidence type="ECO:0000256" key="3">
    <source>
        <dbReference type="ARBA" id="ARBA00022729"/>
    </source>
</evidence>
<keyword evidence="2" id="KW-1003">Cell membrane</keyword>
<dbReference type="PROSITE" id="PS51318">
    <property type="entry name" value="TAT"/>
    <property type="match status" value="1"/>
</dbReference>
<dbReference type="Proteomes" id="UP000823736">
    <property type="component" value="Unassembled WGS sequence"/>
</dbReference>
<sequence>MRDQIDRRTFIGGATGATLAGLTGCLGGGGGSEAPAHVGMVYSLGGLGDEAFNDMTHAGIQRAEEELGIAYDNTEPEGQSEFSTFQQQFASSTDPDYDLVTCIGFSQLSALQENASEYPEQDFMLIDSELDADNVASYRFREHEGSFQVGHLAGLLSTREFSHEGSYSGTEKTFSTDPEAKTVGFVGGKENPLIKKFEAGFIAGVHHADSEIEVRSAYAGSWNDPGRGQEIASSMYDAGADIVYHAAGATGSGVFSAAGERGRLAIGVDSDQSLSSDASHTIVASMVKHADTAVFNATKDVVNDEFQGGSTVMLGLEDGGVEAVIGTDYEGEIPQDVLDALESSREEIQNGEIDVPTEPEN</sequence>
<evidence type="ECO:0000256" key="1">
    <source>
        <dbReference type="ARBA" id="ARBA00004236"/>
    </source>
</evidence>
<dbReference type="GO" id="GO:0005886">
    <property type="term" value="C:plasma membrane"/>
    <property type="evidence" value="ECO:0007669"/>
    <property type="project" value="UniProtKB-SubCell"/>
</dbReference>
<evidence type="ECO:0000256" key="4">
    <source>
        <dbReference type="ARBA" id="ARBA00023136"/>
    </source>
</evidence>
<accession>A0A8T4GUU3</accession>
<dbReference type="InterPro" id="IPR050957">
    <property type="entry name" value="BMP_lipoprotein"/>
</dbReference>
<dbReference type="Gene3D" id="3.40.50.2300">
    <property type="match status" value="2"/>
</dbReference>
<evidence type="ECO:0000313" key="7">
    <source>
        <dbReference type="EMBL" id="MBP1986807.1"/>
    </source>
</evidence>
<keyword evidence="8" id="KW-1185">Reference proteome</keyword>
<organism evidence="7 8">
    <name type="scientific">Halolamina salifodinae</name>
    <dbReference type="NCBI Taxonomy" id="1202767"/>
    <lineage>
        <taxon>Archaea</taxon>
        <taxon>Methanobacteriati</taxon>
        <taxon>Methanobacteriota</taxon>
        <taxon>Stenosarchaea group</taxon>
        <taxon>Halobacteria</taxon>
        <taxon>Halobacteriales</taxon>
        <taxon>Haloferacaceae</taxon>
    </lineage>
</organism>
<keyword evidence="4" id="KW-0472">Membrane</keyword>
<keyword evidence="5" id="KW-0449">Lipoprotein</keyword>
<dbReference type="Pfam" id="PF02608">
    <property type="entry name" value="Bmp"/>
    <property type="match status" value="1"/>
</dbReference>
<keyword evidence="3" id="KW-0732">Signal</keyword>
<dbReference type="AlphaFoldDB" id="A0A8T4GUU3"/>
<name>A0A8T4GUU3_9EURY</name>
<feature type="domain" description="ABC transporter substrate-binding protein PnrA-like" evidence="6">
    <location>
        <begin position="38"/>
        <end position="356"/>
    </location>
</feature>
<dbReference type="PANTHER" id="PTHR34296:SF2">
    <property type="entry name" value="ABC TRANSPORTER GUANOSINE-BINDING PROTEIN NUPN"/>
    <property type="match status" value="1"/>
</dbReference>
<comment type="subcellular location">
    <subcellularLocation>
        <location evidence="1">Cell membrane</location>
    </subcellularLocation>
</comment>
<dbReference type="PROSITE" id="PS51257">
    <property type="entry name" value="PROKAR_LIPOPROTEIN"/>
    <property type="match status" value="1"/>
</dbReference>
<evidence type="ECO:0000256" key="5">
    <source>
        <dbReference type="ARBA" id="ARBA00023288"/>
    </source>
</evidence>
<dbReference type="EMBL" id="JAGGLC010000002">
    <property type="protein sequence ID" value="MBP1986807.1"/>
    <property type="molecule type" value="Genomic_DNA"/>
</dbReference>
<reference evidence="7" key="1">
    <citation type="submission" date="2021-03" db="EMBL/GenBank/DDBJ databases">
        <title>Genomic Encyclopedia of Type Strains, Phase IV (KMG-IV): sequencing the most valuable type-strain genomes for metagenomic binning, comparative biology and taxonomic classification.</title>
        <authorList>
            <person name="Goeker M."/>
        </authorList>
    </citation>
    <scope>NUCLEOTIDE SEQUENCE</scope>
    <source>
        <strain evidence="7">DSM 26232</strain>
    </source>
</reference>
<dbReference type="PANTHER" id="PTHR34296">
    <property type="entry name" value="TRANSCRIPTIONAL ACTIVATOR PROTEIN MED"/>
    <property type="match status" value="1"/>
</dbReference>
<protein>
    <submittedName>
        <fullName evidence="7">Basic membrane protein A</fullName>
    </submittedName>
</protein>
<comment type="caution">
    <text evidence="7">The sequence shown here is derived from an EMBL/GenBank/DDBJ whole genome shotgun (WGS) entry which is preliminary data.</text>
</comment>
<evidence type="ECO:0000256" key="2">
    <source>
        <dbReference type="ARBA" id="ARBA00022475"/>
    </source>
</evidence>
<dbReference type="InterPro" id="IPR003760">
    <property type="entry name" value="PnrA-like"/>
</dbReference>
<dbReference type="InterPro" id="IPR006311">
    <property type="entry name" value="TAT_signal"/>
</dbReference>
<proteinExistence type="predicted"/>
<evidence type="ECO:0000259" key="6">
    <source>
        <dbReference type="Pfam" id="PF02608"/>
    </source>
</evidence>